<dbReference type="PROSITE" id="PS51077">
    <property type="entry name" value="HTH_ICLR"/>
    <property type="match status" value="1"/>
</dbReference>
<comment type="caution">
    <text evidence="6">The sequence shown here is derived from an EMBL/GenBank/DDBJ whole genome shotgun (WGS) entry which is preliminary data.</text>
</comment>
<evidence type="ECO:0000259" key="4">
    <source>
        <dbReference type="PROSITE" id="PS51077"/>
    </source>
</evidence>
<keyword evidence="2" id="KW-0238">DNA-binding</keyword>
<dbReference type="Gene3D" id="3.30.450.40">
    <property type="match status" value="1"/>
</dbReference>
<keyword evidence="1" id="KW-0805">Transcription regulation</keyword>
<organism evidence="6 7">
    <name type="scientific">Megasphaera lornae</name>
    <dbReference type="NCBI Taxonomy" id="1000568"/>
    <lineage>
        <taxon>Bacteria</taxon>
        <taxon>Bacillati</taxon>
        <taxon>Bacillota</taxon>
        <taxon>Negativicutes</taxon>
        <taxon>Veillonellales</taxon>
        <taxon>Veillonellaceae</taxon>
        <taxon>Megasphaera</taxon>
    </lineage>
</organism>
<dbReference type="SUPFAM" id="SSF46785">
    <property type="entry name" value="Winged helix' DNA-binding domain"/>
    <property type="match status" value="1"/>
</dbReference>
<dbReference type="InterPro" id="IPR036388">
    <property type="entry name" value="WH-like_DNA-bd_sf"/>
</dbReference>
<reference evidence="6 7" key="1">
    <citation type="submission" date="2011-04" db="EMBL/GenBank/DDBJ databases">
        <authorList>
            <person name="Harkins D.M."/>
            <person name="Madupu R."/>
            <person name="Durkin A.S."/>
            <person name="Torralba M."/>
            <person name="Methe B."/>
            <person name="Sutton G.G."/>
            <person name="Nelson K.E."/>
        </authorList>
    </citation>
    <scope>NUCLEOTIDE SEQUENCE [LARGE SCALE GENOMIC DNA]</scope>
    <source>
        <strain evidence="6 7">UPII 199-6</strain>
    </source>
</reference>
<evidence type="ECO:0000256" key="2">
    <source>
        <dbReference type="ARBA" id="ARBA00023125"/>
    </source>
</evidence>
<keyword evidence="7" id="KW-1185">Reference proteome</keyword>
<dbReference type="InterPro" id="IPR050707">
    <property type="entry name" value="HTH_MetabolicPath_Reg"/>
</dbReference>
<dbReference type="PROSITE" id="PS51078">
    <property type="entry name" value="ICLR_ED"/>
    <property type="match status" value="1"/>
</dbReference>
<dbReference type="PANTHER" id="PTHR30136">
    <property type="entry name" value="HELIX-TURN-HELIX TRANSCRIPTIONAL REGULATOR, ICLR FAMILY"/>
    <property type="match status" value="1"/>
</dbReference>
<feature type="domain" description="IclR-ED" evidence="5">
    <location>
        <begin position="73"/>
        <end position="244"/>
    </location>
</feature>
<dbReference type="SMART" id="SM00346">
    <property type="entry name" value="HTH_ICLR"/>
    <property type="match status" value="1"/>
</dbReference>
<keyword evidence="3" id="KW-0804">Transcription</keyword>
<dbReference type="InterPro" id="IPR036390">
    <property type="entry name" value="WH_DNA-bd_sf"/>
</dbReference>
<dbReference type="Gene3D" id="1.10.10.10">
    <property type="entry name" value="Winged helix-like DNA-binding domain superfamily/Winged helix DNA-binding domain"/>
    <property type="match status" value="1"/>
</dbReference>
<sequence length="245" mass="27182">MEQSHTRGLLKSVEKSLDVLDLFLKSNRGLSLKEIAGYTTLNISTAFRIVNTLAERQYLQRDLKTRQYRLGDKALALGRLSLRTGNIGTLSKPYLRRLQQDFNETASIYIAEGDSRLCLEAVESSHALRRVIPAGESVPIYKGAAGKVLLAWSSPAEQQRICEEYGAITLSALHAIRRHGYAVTQDESEHGLFAIAVPILQGNCGIAAALTIAGPTMRFYDSVRQKMLFTLNQYANEISHLLGHH</sequence>
<gene>
    <name evidence="6" type="ORF">HMPREF1039_1292</name>
</gene>
<dbReference type="SUPFAM" id="SSF55781">
    <property type="entry name" value="GAF domain-like"/>
    <property type="match status" value="1"/>
</dbReference>
<dbReference type="InterPro" id="IPR014757">
    <property type="entry name" value="Tscrpt_reg_IclR_C"/>
</dbReference>
<evidence type="ECO:0000259" key="5">
    <source>
        <dbReference type="PROSITE" id="PS51078"/>
    </source>
</evidence>
<dbReference type="RefSeq" id="WP_007391070.1">
    <property type="nucleotide sequence ID" value="NZ_AFIJ01000026.1"/>
</dbReference>
<evidence type="ECO:0000313" key="7">
    <source>
        <dbReference type="Proteomes" id="UP000004018"/>
    </source>
</evidence>
<protein>
    <submittedName>
        <fullName evidence="6">IclR helix-turn-helix domain protein</fullName>
    </submittedName>
</protein>
<dbReference type="Pfam" id="PF01614">
    <property type="entry name" value="IclR_C"/>
    <property type="match status" value="1"/>
</dbReference>
<feature type="domain" description="HTH iclR-type" evidence="4">
    <location>
        <begin position="10"/>
        <end position="72"/>
    </location>
</feature>
<proteinExistence type="predicted"/>
<dbReference type="PANTHER" id="PTHR30136:SF35">
    <property type="entry name" value="HTH-TYPE TRANSCRIPTIONAL REGULATOR RV1719"/>
    <property type="match status" value="1"/>
</dbReference>
<dbReference type="Pfam" id="PF09339">
    <property type="entry name" value="HTH_IclR"/>
    <property type="match status" value="1"/>
</dbReference>
<dbReference type="EMBL" id="AFIJ01000026">
    <property type="protein sequence ID" value="EGL40486.1"/>
    <property type="molecule type" value="Genomic_DNA"/>
</dbReference>
<dbReference type="InterPro" id="IPR005471">
    <property type="entry name" value="Tscrpt_reg_IclR_N"/>
</dbReference>
<evidence type="ECO:0000256" key="1">
    <source>
        <dbReference type="ARBA" id="ARBA00023015"/>
    </source>
</evidence>
<evidence type="ECO:0000313" key="6">
    <source>
        <dbReference type="EMBL" id="EGL40486.1"/>
    </source>
</evidence>
<dbReference type="Proteomes" id="UP000004018">
    <property type="component" value="Unassembled WGS sequence"/>
</dbReference>
<accession>A0ABP2L4K9</accession>
<dbReference type="InterPro" id="IPR029016">
    <property type="entry name" value="GAF-like_dom_sf"/>
</dbReference>
<evidence type="ECO:0000256" key="3">
    <source>
        <dbReference type="ARBA" id="ARBA00023163"/>
    </source>
</evidence>
<name>A0ABP2L4K9_9FIRM</name>